<name>A0A6T1XX17_9EUGL</name>
<sequence length="109" mass="11972">MCLVDWLSDPPPQRPHWPFYTPPPISDPPVHATPRPLQSLCWPLAPVVHAGMHNGRKGKAWAGWHMGVLCALKGSGQDEPQNSQRCKRGLEPGFCVPPLPPQLVQLFGG</sequence>
<dbReference type="AlphaFoldDB" id="A0A6T1XX17"/>
<evidence type="ECO:0000313" key="1">
    <source>
        <dbReference type="EMBL" id="CAE0805173.1"/>
    </source>
</evidence>
<evidence type="ECO:0000313" key="2">
    <source>
        <dbReference type="EMBL" id="CAE0805174.1"/>
    </source>
</evidence>
<gene>
    <name evidence="1" type="ORF">EGYM00163_LOCUS16297</name>
    <name evidence="2" type="ORF">EGYM00163_LOCUS16298</name>
</gene>
<protein>
    <submittedName>
        <fullName evidence="1">Uncharacterized protein</fullName>
    </submittedName>
</protein>
<reference evidence="1" key="1">
    <citation type="submission" date="2021-01" db="EMBL/GenBank/DDBJ databases">
        <authorList>
            <person name="Corre E."/>
            <person name="Pelletier E."/>
            <person name="Niang G."/>
            <person name="Scheremetjew M."/>
            <person name="Finn R."/>
            <person name="Kale V."/>
            <person name="Holt S."/>
            <person name="Cochrane G."/>
            <person name="Meng A."/>
            <person name="Brown T."/>
            <person name="Cohen L."/>
        </authorList>
    </citation>
    <scope>NUCLEOTIDE SEQUENCE</scope>
    <source>
        <strain evidence="1">CCMP1594</strain>
    </source>
</reference>
<dbReference type="EMBL" id="HBJA01046469">
    <property type="protein sequence ID" value="CAE0805173.1"/>
    <property type="molecule type" value="Transcribed_RNA"/>
</dbReference>
<organism evidence="1">
    <name type="scientific">Eutreptiella gymnastica</name>
    <dbReference type="NCBI Taxonomy" id="73025"/>
    <lineage>
        <taxon>Eukaryota</taxon>
        <taxon>Discoba</taxon>
        <taxon>Euglenozoa</taxon>
        <taxon>Euglenida</taxon>
        <taxon>Spirocuta</taxon>
        <taxon>Euglenophyceae</taxon>
        <taxon>Eutreptiales</taxon>
        <taxon>Eutreptiaceae</taxon>
        <taxon>Eutreptiella</taxon>
    </lineage>
</organism>
<accession>A0A6T1XX17</accession>
<proteinExistence type="predicted"/>
<dbReference type="EMBL" id="HBJA01046470">
    <property type="protein sequence ID" value="CAE0805174.1"/>
    <property type="molecule type" value="Transcribed_RNA"/>
</dbReference>